<dbReference type="InterPro" id="IPR039425">
    <property type="entry name" value="RNA_pol_sigma-70-like"/>
</dbReference>
<evidence type="ECO:0000256" key="4">
    <source>
        <dbReference type="ARBA" id="ARBA00023125"/>
    </source>
</evidence>
<evidence type="ECO:0000256" key="3">
    <source>
        <dbReference type="ARBA" id="ARBA00023082"/>
    </source>
</evidence>
<dbReference type="STRING" id="561176.SAMN04488561_0644"/>
<evidence type="ECO:0000256" key="2">
    <source>
        <dbReference type="ARBA" id="ARBA00023015"/>
    </source>
</evidence>
<evidence type="ECO:0000313" key="8">
    <source>
        <dbReference type="EMBL" id="SEE18696.1"/>
    </source>
</evidence>
<protein>
    <submittedName>
        <fullName evidence="8">RNA polymerase sigma-70 factor, sigma-E family</fullName>
    </submittedName>
</protein>
<evidence type="ECO:0000256" key="1">
    <source>
        <dbReference type="ARBA" id="ARBA00010641"/>
    </source>
</evidence>
<evidence type="ECO:0000256" key="5">
    <source>
        <dbReference type="ARBA" id="ARBA00023163"/>
    </source>
</evidence>
<comment type="similarity">
    <text evidence="1">Belongs to the sigma-70 factor family. ECF subfamily.</text>
</comment>
<proteinExistence type="inferred from homology"/>
<keyword evidence="4" id="KW-0238">DNA-binding</keyword>
<dbReference type="PANTHER" id="PTHR43133:SF50">
    <property type="entry name" value="ECF RNA POLYMERASE SIGMA FACTOR SIGM"/>
    <property type="match status" value="1"/>
</dbReference>
<name>A0A1H5GSM1_9ACTN</name>
<dbReference type="InterPro" id="IPR014284">
    <property type="entry name" value="RNA_pol_sigma-70_dom"/>
</dbReference>
<keyword evidence="9" id="KW-1185">Reference proteome</keyword>
<dbReference type="InterPro" id="IPR013324">
    <property type="entry name" value="RNA_pol_sigma_r3/r4-like"/>
</dbReference>
<keyword evidence="3" id="KW-0731">Sigma factor</keyword>
<evidence type="ECO:0000259" key="6">
    <source>
        <dbReference type="Pfam" id="PF04542"/>
    </source>
</evidence>
<dbReference type="InterPro" id="IPR013249">
    <property type="entry name" value="RNA_pol_sigma70_r4_t2"/>
</dbReference>
<dbReference type="InterPro" id="IPR036388">
    <property type="entry name" value="WH-like_DNA-bd_sf"/>
</dbReference>
<dbReference type="InterPro" id="IPR014325">
    <property type="entry name" value="RNA_pol_sigma-E_actinobac"/>
</dbReference>
<keyword evidence="5" id="KW-0804">Transcription</keyword>
<dbReference type="OrthoDB" id="2046835at2"/>
<reference evidence="9" key="1">
    <citation type="submission" date="2016-10" db="EMBL/GenBank/DDBJ databases">
        <authorList>
            <person name="Varghese N."/>
            <person name="Submissions S."/>
        </authorList>
    </citation>
    <scope>NUCLEOTIDE SEQUENCE [LARGE SCALE GENOMIC DNA]</scope>
    <source>
        <strain evidence="9">DSM 45237</strain>
    </source>
</reference>
<feature type="domain" description="RNA polymerase sigma factor 70 region 4 type 2" evidence="7">
    <location>
        <begin position="125"/>
        <end position="176"/>
    </location>
</feature>
<keyword evidence="2" id="KW-0805">Transcription regulation</keyword>
<dbReference type="NCBIfam" id="TIGR02983">
    <property type="entry name" value="SigE-fam_strep"/>
    <property type="match status" value="1"/>
</dbReference>
<sequence>MLIQSPDGETAPAVGATVMAGRIEPDEATMDFEEFARASLPGLLRYGHALTGSPHDAADLVQTALEKAGARWSKITRHDADPIAYVRRSMANAHVSRWRRRRREVLVDEFPDQGVALPDRLDGEPLWHALAELPPRQRAVVVLRYYEDLSEAEIAAALGITAGTVKSQASKALTKLRASMSSVEGRDR</sequence>
<dbReference type="Pfam" id="PF08281">
    <property type="entry name" value="Sigma70_r4_2"/>
    <property type="match status" value="1"/>
</dbReference>
<dbReference type="Proteomes" id="UP000181980">
    <property type="component" value="Unassembled WGS sequence"/>
</dbReference>
<organism evidence="8 9">
    <name type="scientific">Jiangella alba</name>
    <dbReference type="NCBI Taxonomy" id="561176"/>
    <lineage>
        <taxon>Bacteria</taxon>
        <taxon>Bacillati</taxon>
        <taxon>Actinomycetota</taxon>
        <taxon>Actinomycetes</taxon>
        <taxon>Jiangellales</taxon>
        <taxon>Jiangellaceae</taxon>
        <taxon>Jiangella</taxon>
    </lineage>
</organism>
<feature type="domain" description="RNA polymerase sigma-70 region 2" evidence="6">
    <location>
        <begin position="37"/>
        <end position="103"/>
    </location>
</feature>
<dbReference type="PANTHER" id="PTHR43133">
    <property type="entry name" value="RNA POLYMERASE ECF-TYPE SIGMA FACTO"/>
    <property type="match status" value="1"/>
</dbReference>
<dbReference type="AlphaFoldDB" id="A0A1H5GSM1"/>
<dbReference type="InterPro" id="IPR007627">
    <property type="entry name" value="RNA_pol_sigma70_r2"/>
</dbReference>
<dbReference type="InterPro" id="IPR013325">
    <property type="entry name" value="RNA_pol_sigma_r2"/>
</dbReference>
<dbReference type="SUPFAM" id="SSF88659">
    <property type="entry name" value="Sigma3 and sigma4 domains of RNA polymerase sigma factors"/>
    <property type="match status" value="1"/>
</dbReference>
<dbReference type="Pfam" id="PF04542">
    <property type="entry name" value="Sigma70_r2"/>
    <property type="match status" value="1"/>
</dbReference>
<evidence type="ECO:0000259" key="7">
    <source>
        <dbReference type="Pfam" id="PF08281"/>
    </source>
</evidence>
<dbReference type="GO" id="GO:0006352">
    <property type="term" value="P:DNA-templated transcription initiation"/>
    <property type="evidence" value="ECO:0007669"/>
    <property type="project" value="InterPro"/>
</dbReference>
<dbReference type="Gene3D" id="1.10.1740.10">
    <property type="match status" value="1"/>
</dbReference>
<dbReference type="CDD" id="cd06171">
    <property type="entry name" value="Sigma70_r4"/>
    <property type="match status" value="1"/>
</dbReference>
<dbReference type="GO" id="GO:0016987">
    <property type="term" value="F:sigma factor activity"/>
    <property type="evidence" value="ECO:0007669"/>
    <property type="project" value="UniProtKB-KW"/>
</dbReference>
<dbReference type="EMBL" id="FNUC01000003">
    <property type="protein sequence ID" value="SEE18696.1"/>
    <property type="molecule type" value="Genomic_DNA"/>
</dbReference>
<dbReference type="GO" id="GO:0003677">
    <property type="term" value="F:DNA binding"/>
    <property type="evidence" value="ECO:0007669"/>
    <property type="project" value="UniProtKB-KW"/>
</dbReference>
<dbReference type="Gene3D" id="1.10.10.10">
    <property type="entry name" value="Winged helix-like DNA-binding domain superfamily/Winged helix DNA-binding domain"/>
    <property type="match status" value="1"/>
</dbReference>
<accession>A0A1H5GSM1</accession>
<dbReference type="SUPFAM" id="SSF88946">
    <property type="entry name" value="Sigma2 domain of RNA polymerase sigma factors"/>
    <property type="match status" value="1"/>
</dbReference>
<gene>
    <name evidence="8" type="ORF">SAMN04488561_0644</name>
</gene>
<evidence type="ECO:0000313" key="9">
    <source>
        <dbReference type="Proteomes" id="UP000181980"/>
    </source>
</evidence>
<dbReference type="NCBIfam" id="TIGR02937">
    <property type="entry name" value="sigma70-ECF"/>
    <property type="match status" value="1"/>
</dbReference>